<evidence type="ECO:0000256" key="1">
    <source>
        <dbReference type="SAM" id="MobiDB-lite"/>
    </source>
</evidence>
<dbReference type="InterPro" id="IPR036047">
    <property type="entry name" value="F-box-like_dom_sf"/>
</dbReference>
<evidence type="ECO:0000313" key="3">
    <source>
        <dbReference type="Proteomes" id="UP000193411"/>
    </source>
</evidence>
<feature type="compositionally biased region" description="Low complexity" evidence="1">
    <location>
        <begin position="41"/>
        <end position="75"/>
    </location>
</feature>
<feature type="region of interest" description="Disordered" evidence="1">
    <location>
        <begin position="1"/>
        <end position="75"/>
    </location>
</feature>
<proteinExistence type="predicted"/>
<dbReference type="Proteomes" id="UP000193411">
    <property type="component" value="Unassembled WGS sequence"/>
</dbReference>
<feature type="compositionally biased region" description="Polar residues" evidence="1">
    <location>
        <begin position="393"/>
        <end position="406"/>
    </location>
</feature>
<feature type="region of interest" description="Disordered" evidence="1">
    <location>
        <begin position="373"/>
        <end position="410"/>
    </location>
</feature>
<feature type="compositionally biased region" description="Low complexity" evidence="1">
    <location>
        <begin position="769"/>
        <end position="790"/>
    </location>
</feature>
<evidence type="ECO:0000313" key="2">
    <source>
        <dbReference type="EMBL" id="ORZ38518.1"/>
    </source>
</evidence>
<dbReference type="AlphaFoldDB" id="A0A1Y2HV80"/>
<accession>A0A1Y2HV80</accession>
<feature type="compositionally biased region" description="Acidic residues" evidence="1">
    <location>
        <begin position="380"/>
        <end position="389"/>
    </location>
</feature>
<feature type="compositionally biased region" description="Polar residues" evidence="1">
    <location>
        <begin position="27"/>
        <end position="36"/>
    </location>
</feature>
<dbReference type="EMBL" id="MCFL01000008">
    <property type="protein sequence ID" value="ORZ38518.1"/>
    <property type="molecule type" value="Genomic_DNA"/>
</dbReference>
<protein>
    <recommendedName>
        <fullName evidence="4">F-box domain-containing protein</fullName>
    </recommendedName>
</protein>
<sequence>MSDNSQTLAPQPPATPKITRPAPEADATTSAGNGSVPTGPPALVVVPLSSPTFSSLHSRSSSSQTSASGSSIPSPQRRVGIIASLDDLSDDLLSSILVTIAKSSVLPPLFRLCDPPSPHEPHGPIGLGIGSASASQSSRACANTNLQQGHRHRARQLVPVQVQTLIRLSRVSRRFHSLVHDEFIWLQVYSALNAHRIVTAGSQDASASAPSALGATRPPLVLASAPTLATSSAPLATHANHDPALRSTRMAATSLQTTAPGGQASRGLQLSDFQGSWLALVRDLIRIDKTWRLKQFDIVHVELAPLPAVLGHFSLSDHTVGALIDDGKLDTAYLSMATDDEPLSLSPHSPTQPHTRSYRRGLAVLARHLIRAQPSSSESDASEGEDEFESFPPTYSRSTYGSTPRSSPIRPTKLRTVHVLEYPSLRVLANHAIYRDPNLGTYPFLPAMQVHYQQFPAPGASKFYDLTEPNSAGARGGGNALFRLLGLDLPRTRYALCYSARSDTSRCVLAIVDYASDRENVHCAQKYLHSYLGIPFTETFYTLQSGDYMLAYLSPVDETSTNLCVTIDFLAVDPTTQDNPSSSTSSPSNLQLIARHIVPQPADFFYPFPDGRHVPLSKLVVASANGIFSTWSFPPMHDLTKQMSPLECFSTRPSATAVGKTSLDLDVLYDKPWYRPTILNEIPSIRPLQTAGSHGSAGSAIDFVENAPQADAYARREWHQILVGVRDTNDPSAANADHLLSPFNRIYELYTLPVRPAPVVMTRFSSPAASSTSSLASSTSSGMRTSPASSYLQPPLSATSSSPHSSSSGSGSSGSIGSLNSNATLTRMAPNSYTSPSFLATAAGLPRLPPATPLSATPLFSARIDEPVIWQNMCYHLYLAAHADTWARLVCLDLANRSGASKPMPMLDLSRPTASRAFTHAHGQHCACRTRSACLRASSSGTSGYRAR</sequence>
<dbReference type="OrthoDB" id="10691372at2759"/>
<gene>
    <name evidence="2" type="ORF">BCR44DRAFT_1294645</name>
</gene>
<name>A0A1Y2HV80_9FUNG</name>
<comment type="caution">
    <text evidence="2">The sequence shown here is derived from an EMBL/GenBank/DDBJ whole genome shotgun (WGS) entry which is preliminary data.</text>
</comment>
<organism evidence="2 3">
    <name type="scientific">Catenaria anguillulae PL171</name>
    <dbReference type="NCBI Taxonomy" id="765915"/>
    <lineage>
        <taxon>Eukaryota</taxon>
        <taxon>Fungi</taxon>
        <taxon>Fungi incertae sedis</taxon>
        <taxon>Blastocladiomycota</taxon>
        <taxon>Blastocladiomycetes</taxon>
        <taxon>Blastocladiales</taxon>
        <taxon>Catenariaceae</taxon>
        <taxon>Catenaria</taxon>
    </lineage>
</organism>
<dbReference type="SUPFAM" id="SSF81383">
    <property type="entry name" value="F-box domain"/>
    <property type="match status" value="1"/>
</dbReference>
<feature type="compositionally biased region" description="Low complexity" evidence="1">
    <location>
        <begin position="797"/>
        <end position="821"/>
    </location>
</feature>
<evidence type="ECO:0008006" key="4">
    <source>
        <dbReference type="Google" id="ProtNLM"/>
    </source>
</evidence>
<keyword evidence="3" id="KW-1185">Reference proteome</keyword>
<feature type="region of interest" description="Disordered" evidence="1">
    <location>
        <begin position="769"/>
        <end position="821"/>
    </location>
</feature>
<reference evidence="2 3" key="1">
    <citation type="submission" date="2016-07" db="EMBL/GenBank/DDBJ databases">
        <title>Pervasive Adenine N6-methylation of Active Genes in Fungi.</title>
        <authorList>
            <consortium name="DOE Joint Genome Institute"/>
            <person name="Mondo S.J."/>
            <person name="Dannebaum R.O."/>
            <person name="Kuo R.C."/>
            <person name="Labutti K."/>
            <person name="Haridas S."/>
            <person name="Kuo A."/>
            <person name="Salamov A."/>
            <person name="Ahrendt S.R."/>
            <person name="Lipzen A."/>
            <person name="Sullivan W."/>
            <person name="Andreopoulos W.B."/>
            <person name="Clum A."/>
            <person name="Lindquist E."/>
            <person name="Daum C."/>
            <person name="Ramamoorthy G.K."/>
            <person name="Gryganskyi A."/>
            <person name="Culley D."/>
            <person name="Magnuson J.K."/>
            <person name="James T.Y."/>
            <person name="O'Malley M.A."/>
            <person name="Stajich J.E."/>
            <person name="Spatafora J.W."/>
            <person name="Visel A."/>
            <person name="Grigoriev I.V."/>
        </authorList>
    </citation>
    <scope>NUCLEOTIDE SEQUENCE [LARGE SCALE GENOMIC DNA]</scope>
    <source>
        <strain evidence="2 3">PL171</strain>
    </source>
</reference>